<gene>
    <name evidence="3" type="ORF">DM194_15460</name>
</gene>
<evidence type="ECO:0000313" key="4">
    <source>
        <dbReference type="Proteomes" id="UP000249605"/>
    </source>
</evidence>
<protein>
    <recommendedName>
        <fullName evidence="2">Rad50/SbcC-type AAA domain-containing protein</fullName>
    </recommendedName>
</protein>
<dbReference type="KEGG" id="azm:DM194_15460"/>
<evidence type="ECO:0000313" key="3">
    <source>
        <dbReference type="EMBL" id="AWU95688.1"/>
    </source>
</evidence>
<organism evidence="3 4">
    <name type="scientific">Azospirillum ramasamyi</name>
    <dbReference type="NCBI Taxonomy" id="682998"/>
    <lineage>
        <taxon>Bacteria</taxon>
        <taxon>Pseudomonadati</taxon>
        <taxon>Pseudomonadota</taxon>
        <taxon>Alphaproteobacteria</taxon>
        <taxon>Rhodospirillales</taxon>
        <taxon>Azospirillaceae</taxon>
        <taxon>Azospirillum</taxon>
    </lineage>
</organism>
<dbReference type="EMBL" id="CP029830">
    <property type="protein sequence ID" value="AWU95688.1"/>
    <property type="molecule type" value="Genomic_DNA"/>
</dbReference>
<evidence type="ECO:0000259" key="2">
    <source>
        <dbReference type="Pfam" id="PF13476"/>
    </source>
</evidence>
<geneLocation type="plasmid" evidence="3 4">
    <name>unnamed1</name>
</geneLocation>
<dbReference type="SUPFAM" id="SSF52540">
    <property type="entry name" value="P-loop containing nucleoside triphosphate hydrolases"/>
    <property type="match status" value="1"/>
</dbReference>
<reference evidence="3 4" key="1">
    <citation type="submission" date="2018-06" db="EMBL/GenBank/DDBJ databases">
        <title>Complete genome sequencing of Azospirillum sp. M2T2B2.</title>
        <authorList>
            <person name="Heo J."/>
            <person name="Kim S.-J."/>
            <person name="Kwon S.-W."/>
            <person name="Anandham R."/>
        </authorList>
    </citation>
    <scope>NUCLEOTIDE SEQUENCE [LARGE SCALE GENOMIC DNA]</scope>
    <source>
        <strain evidence="3 4">M2T2B2</strain>
        <plasmid evidence="3 4">unnamed1</plasmid>
    </source>
</reference>
<dbReference type="OrthoDB" id="9764467at2"/>
<feature type="domain" description="Rad50/SbcC-type AAA" evidence="2">
    <location>
        <begin position="79"/>
        <end position="170"/>
    </location>
</feature>
<keyword evidence="1" id="KW-0175">Coiled coil</keyword>
<accession>A0A2U9SCM0</accession>
<proteinExistence type="predicted"/>
<dbReference type="Proteomes" id="UP000249605">
    <property type="component" value="Plasmid unnamed1"/>
</dbReference>
<name>A0A2U9SCM0_9PROT</name>
<dbReference type="InterPro" id="IPR038729">
    <property type="entry name" value="Rad50/SbcC_AAA"/>
</dbReference>
<sequence length="751" mass="85518">MDQGRRESLVTTHRSWHSSSVCRRKNLGCARRGKSNHRGVRKEADRTARFHVNRRRTYGMIRLRRLRLRSLTATRTFGADIPFSVGLNIIQAPNTSGKSTCLQAVIYALGLERSLGPQLTIPLPYAMRERVHATEDEPYETVLQSFVELEVENDRNEIITLHRDVVGGKSTKLIQVTFGASLSSEAARVRQRDFYVLDGGAASQEDGFHFFLAAYLGWDLPVVPRYDGTECPLYLEAIFPMLFVEQKRGWSTIQGPFPTYLRIQDVARRVMEFLLNLDIAQFRRQRSELRNQIADFSNRWTAERSRLTDAATRIGRIRGLPTQPTTEFAQKPEIDLQLFHEREWVQLSELIAEVQAEVAELEAAQLETIDNIAPKIEARIALLREQIDMDTAILETVRSEYASETQDSQALNARVKALKIDLRRNQDAQKLQRLGSELGKAAAEHVCPTCRQEVSNELLPTVEVVGMALDENVLFVKSQLELYKTALAASNERLLEIVGRYRGIQRNLQDKQQELRSLRQELTRPEKSPSRAKIENLVRRQSFLNQLHSIDELTISLLDELREIAAGWAKATASLRQLPDDNLTSNDLQKVDELTRKICEQLTSYGFRSFQPSEIALSTDNFRPLVRERKGTEMVEKEINFEVSASDGIRLKWAYLISTIELQRTHSTNHPGLVIFDEPGQQEIDSVSLFTFLKRAAQSTRSGGQIIVSTSEPLPLVQHEMKDRAHIVDFPGFILQPQPNPVPEGFNDLIE</sequence>
<keyword evidence="3" id="KW-0614">Plasmid</keyword>
<dbReference type="AlphaFoldDB" id="A0A2U9SCM0"/>
<feature type="coiled-coil region" evidence="1">
    <location>
        <begin position="344"/>
        <end position="371"/>
    </location>
</feature>
<dbReference type="Gene3D" id="3.40.50.300">
    <property type="entry name" value="P-loop containing nucleotide triphosphate hydrolases"/>
    <property type="match status" value="2"/>
</dbReference>
<keyword evidence="4" id="KW-1185">Reference proteome</keyword>
<dbReference type="InterPro" id="IPR027417">
    <property type="entry name" value="P-loop_NTPase"/>
</dbReference>
<evidence type="ECO:0000256" key="1">
    <source>
        <dbReference type="SAM" id="Coils"/>
    </source>
</evidence>
<dbReference type="Pfam" id="PF13476">
    <property type="entry name" value="AAA_23"/>
    <property type="match status" value="1"/>
</dbReference>